<dbReference type="SUPFAM" id="SSF50129">
    <property type="entry name" value="GroES-like"/>
    <property type="match status" value="1"/>
</dbReference>
<comment type="caution">
    <text evidence="4">The sequence shown here is derived from an EMBL/GenBank/DDBJ whole genome shotgun (WGS) entry which is preliminary data.</text>
</comment>
<feature type="domain" description="Enoyl reductase (ER)" evidence="3">
    <location>
        <begin position="76"/>
        <end position="413"/>
    </location>
</feature>
<dbReference type="PANTHER" id="PTHR43677:SF4">
    <property type="entry name" value="QUINONE OXIDOREDUCTASE-LIKE PROTEIN 2"/>
    <property type="match status" value="1"/>
</dbReference>
<dbReference type="GO" id="GO:0005739">
    <property type="term" value="C:mitochondrion"/>
    <property type="evidence" value="ECO:0007669"/>
    <property type="project" value="TreeGrafter"/>
</dbReference>
<dbReference type="Pfam" id="PF08240">
    <property type="entry name" value="ADH_N"/>
    <property type="match status" value="1"/>
</dbReference>
<keyword evidence="1" id="KW-0560">Oxidoreductase</keyword>
<evidence type="ECO:0000313" key="5">
    <source>
        <dbReference type="Proteomes" id="UP001258017"/>
    </source>
</evidence>
<dbReference type="InterPro" id="IPR013154">
    <property type="entry name" value="ADH-like_N"/>
</dbReference>
<keyword evidence="5" id="KW-1185">Reference proteome</keyword>
<dbReference type="InterPro" id="IPR020843">
    <property type="entry name" value="ER"/>
</dbReference>
<dbReference type="Proteomes" id="UP001258017">
    <property type="component" value="Unassembled WGS sequence"/>
</dbReference>
<reference evidence="4" key="2">
    <citation type="journal article" date="2023" name="Commun. Biol.">
        <title>Intrasexual cuticular hydrocarbon dimorphism in a wasp sheds light on hydrocarbon biosynthesis genes in Hymenoptera.</title>
        <authorList>
            <person name="Moris V.C."/>
            <person name="Podsiadlowski L."/>
            <person name="Martin S."/>
            <person name="Oeyen J.P."/>
            <person name="Donath A."/>
            <person name="Petersen M."/>
            <person name="Wilbrandt J."/>
            <person name="Misof B."/>
            <person name="Liedtke D."/>
            <person name="Thamm M."/>
            <person name="Scheiner R."/>
            <person name="Schmitt T."/>
            <person name="Niehuis O."/>
        </authorList>
    </citation>
    <scope>NUCLEOTIDE SEQUENCE</scope>
    <source>
        <strain evidence="4">GBR_01_08_01A</strain>
    </source>
</reference>
<dbReference type="InterPro" id="IPR002328">
    <property type="entry name" value="ADH_Zn_CS"/>
</dbReference>
<dbReference type="SMART" id="SM00829">
    <property type="entry name" value="PKS_ER"/>
    <property type="match status" value="1"/>
</dbReference>
<dbReference type="AlphaFoldDB" id="A0AAD9VPC1"/>
<dbReference type="Gene3D" id="3.40.50.720">
    <property type="entry name" value="NAD(P)-binding Rossmann-like Domain"/>
    <property type="match status" value="1"/>
</dbReference>
<feature type="chain" id="PRO_5042197703" description="Enoyl reductase (ER) domain-containing protein" evidence="2">
    <location>
        <begin position="26"/>
        <end position="427"/>
    </location>
</feature>
<feature type="signal peptide" evidence="2">
    <location>
        <begin position="1"/>
        <end position="25"/>
    </location>
</feature>
<proteinExistence type="predicted"/>
<dbReference type="InterPro" id="IPR011032">
    <property type="entry name" value="GroES-like_sf"/>
</dbReference>
<keyword evidence="2" id="KW-0732">Signal</keyword>
<evidence type="ECO:0000313" key="4">
    <source>
        <dbReference type="EMBL" id="KAK2581132.1"/>
    </source>
</evidence>
<evidence type="ECO:0000259" key="3">
    <source>
        <dbReference type="SMART" id="SM00829"/>
    </source>
</evidence>
<evidence type="ECO:0000256" key="1">
    <source>
        <dbReference type="ARBA" id="ARBA00023002"/>
    </source>
</evidence>
<dbReference type="EMBL" id="JAIFRP010000042">
    <property type="protein sequence ID" value="KAK2581132.1"/>
    <property type="molecule type" value="Genomic_DNA"/>
</dbReference>
<dbReference type="SUPFAM" id="SSF51735">
    <property type="entry name" value="NAD(P)-binding Rossmann-fold domains"/>
    <property type="match status" value="1"/>
</dbReference>
<dbReference type="PANTHER" id="PTHR43677">
    <property type="entry name" value="SHORT-CHAIN DEHYDROGENASE/REDUCTASE"/>
    <property type="match status" value="1"/>
</dbReference>
<dbReference type="PROSITE" id="PS00059">
    <property type="entry name" value="ADH_ZINC"/>
    <property type="match status" value="1"/>
</dbReference>
<dbReference type="InterPro" id="IPR051397">
    <property type="entry name" value="Zn-ADH-like_protein"/>
</dbReference>
<dbReference type="GO" id="GO:0008270">
    <property type="term" value="F:zinc ion binding"/>
    <property type="evidence" value="ECO:0007669"/>
    <property type="project" value="InterPro"/>
</dbReference>
<reference evidence="4" key="1">
    <citation type="submission" date="2021-08" db="EMBL/GenBank/DDBJ databases">
        <authorList>
            <person name="Misof B."/>
            <person name="Oliver O."/>
            <person name="Podsiadlowski L."/>
            <person name="Donath A."/>
            <person name="Peters R."/>
            <person name="Mayer C."/>
            <person name="Rust J."/>
            <person name="Gunkel S."/>
            <person name="Lesny P."/>
            <person name="Martin S."/>
            <person name="Oeyen J.P."/>
            <person name="Petersen M."/>
            <person name="Panagiotis P."/>
            <person name="Wilbrandt J."/>
            <person name="Tanja T."/>
        </authorList>
    </citation>
    <scope>NUCLEOTIDE SEQUENCE</scope>
    <source>
        <strain evidence="4">GBR_01_08_01A</strain>
        <tissue evidence="4">Thorax + abdomen</tissue>
    </source>
</reference>
<dbReference type="InterPro" id="IPR036291">
    <property type="entry name" value="NAD(P)-bd_dom_sf"/>
</dbReference>
<protein>
    <recommendedName>
        <fullName evidence="3">Enoyl reductase (ER) domain-containing protein</fullName>
    </recommendedName>
</protein>
<name>A0AAD9VPC1_9HYME</name>
<accession>A0AAD9VPC1</accession>
<sequence>MTQPRHKSNLWMLALVALPEEGVYGNYWERLMRRSVTIRAKGTFVQETLTDDASKNNIPTPEAGKFQAARLNKFDGSLVIENMEPLKTVQSSEVVIDVHYCTINPCDVLLSQNMYTYEPKLPIVLGHELVGELVHVGKDAQDKGYKIGDKVIALNKERYGGFAELCVAEVCDIWKIPSNINCLDATCLLNDYMTALIALERVVTIDEDDTILVNIGFSSPGLAAADLATNIFRSQVIAICANNDDAALIRDKGVFASLTYNEKKLVKYIEKIASEKDIKVSFNDDIYFKKILKCFTSVYKNGTSLTNLLHEDNFAVIIHHLSREGRIVIAGAAATQTNTQSEPEADSFSITGFNISEYRKKNPDIYRQAGEDVLHFCEEGLITPTHSLVVGFYKINDALHLSSNPKTSAKVVIDIKNKEIDAIKTLK</sequence>
<organism evidence="4 5">
    <name type="scientific">Odynerus spinipes</name>
    <dbReference type="NCBI Taxonomy" id="1348599"/>
    <lineage>
        <taxon>Eukaryota</taxon>
        <taxon>Metazoa</taxon>
        <taxon>Ecdysozoa</taxon>
        <taxon>Arthropoda</taxon>
        <taxon>Hexapoda</taxon>
        <taxon>Insecta</taxon>
        <taxon>Pterygota</taxon>
        <taxon>Neoptera</taxon>
        <taxon>Endopterygota</taxon>
        <taxon>Hymenoptera</taxon>
        <taxon>Apocrita</taxon>
        <taxon>Aculeata</taxon>
        <taxon>Vespoidea</taxon>
        <taxon>Vespidae</taxon>
        <taxon>Eumeninae</taxon>
        <taxon>Odynerus</taxon>
    </lineage>
</organism>
<dbReference type="GO" id="GO:0016491">
    <property type="term" value="F:oxidoreductase activity"/>
    <property type="evidence" value="ECO:0007669"/>
    <property type="project" value="UniProtKB-KW"/>
</dbReference>
<dbReference type="Gene3D" id="3.90.180.10">
    <property type="entry name" value="Medium-chain alcohol dehydrogenases, catalytic domain"/>
    <property type="match status" value="1"/>
</dbReference>
<gene>
    <name evidence="4" type="ORF">KPH14_007945</name>
</gene>
<evidence type="ECO:0000256" key="2">
    <source>
        <dbReference type="SAM" id="SignalP"/>
    </source>
</evidence>